<dbReference type="GO" id="GO:0034386">
    <property type="term" value="F:4-aminobutyrate:2-oxoglutarate transaminase activity"/>
    <property type="evidence" value="ECO:0007669"/>
    <property type="project" value="UniProtKB-EC"/>
</dbReference>
<evidence type="ECO:0000256" key="3">
    <source>
        <dbReference type="ARBA" id="ARBA00022898"/>
    </source>
</evidence>
<evidence type="ECO:0000256" key="2">
    <source>
        <dbReference type="ARBA" id="ARBA00008954"/>
    </source>
</evidence>
<dbReference type="InterPro" id="IPR049704">
    <property type="entry name" value="Aminotrans_3_PPA_site"/>
</dbReference>
<protein>
    <submittedName>
        <fullName evidence="4">4-aminobutyrate--2-oxoglutarate transaminase</fullName>
        <ecNumber evidence="4">2.6.1.19</ecNumber>
        <ecNumber evidence="4">2.6.1.22</ecNumber>
    </submittedName>
</protein>
<dbReference type="SUPFAM" id="SSF53383">
    <property type="entry name" value="PLP-dependent transferases"/>
    <property type="match status" value="1"/>
</dbReference>
<dbReference type="PANTHER" id="PTHR11986:SF58">
    <property type="entry name" value="LEUCINE_METHIONINE RACEMASE"/>
    <property type="match status" value="1"/>
</dbReference>
<dbReference type="InterPro" id="IPR015422">
    <property type="entry name" value="PyrdxlP-dep_Trfase_small"/>
</dbReference>
<dbReference type="GO" id="GO:0047298">
    <property type="term" value="F:(S)-3-amino-2-methylpropionate transaminase activity"/>
    <property type="evidence" value="ECO:0007669"/>
    <property type="project" value="UniProtKB-EC"/>
</dbReference>
<evidence type="ECO:0000313" key="5">
    <source>
        <dbReference type="Proteomes" id="UP000196877"/>
    </source>
</evidence>
<comment type="cofactor">
    <cofactor evidence="1">
        <name>pyridoxal 5'-phosphate</name>
        <dbReference type="ChEBI" id="CHEBI:597326"/>
    </cofactor>
</comment>
<proteinExistence type="inferred from homology"/>
<organism evidence="4 5">
    <name type="scientific">Bacillus sonorensis</name>
    <dbReference type="NCBI Taxonomy" id="119858"/>
    <lineage>
        <taxon>Bacteria</taxon>
        <taxon>Bacillati</taxon>
        <taxon>Bacillota</taxon>
        <taxon>Bacilli</taxon>
        <taxon>Bacillales</taxon>
        <taxon>Bacillaceae</taxon>
        <taxon>Bacillus</taxon>
    </lineage>
</organism>
<accession>A0ABN5AJU3</accession>
<dbReference type="EC" id="2.6.1.22" evidence="4"/>
<dbReference type="PROSITE" id="PS00600">
    <property type="entry name" value="AA_TRANSFER_CLASS_3"/>
    <property type="match status" value="1"/>
</dbReference>
<dbReference type="EC" id="2.6.1.19" evidence="4"/>
<keyword evidence="4" id="KW-0032">Aminotransferase</keyword>
<dbReference type="InterPro" id="IPR015421">
    <property type="entry name" value="PyrdxlP-dep_Trfase_major"/>
</dbReference>
<name>A0ABN5AJU3_9BACI</name>
<keyword evidence="4" id="KW-0808">Transferase</keyword>
<comment type="similarity">
    <text evidence="2">Belongs to the class-III pyridoxal-phosphate-dependent aminotransferase family.</text>
</comment>
<dbReference type="InterPro" id="IPR015424">
    <property type="entry name" value="PyrdxlP-dep_Trfase"/>
</dbReference>
<dbReference type="Gene3D" id="3.40.640.10">
    <property type="entry name" value="Type I PLP-dependent aspartate aminotransferase-like (Major domain)"/>
    <property type="match status" value="1"/>
</dbReference>
<dbReference type="CDD" id="cd00610">
    <property type="entry name" value="OAT_like"/>
    <property type="match status" value="1"/>
</dbReference>
<dbReference type="InterPro" id="IPR005814">
    <property type="entry name" value="Aminotrans_3"/>
</dbReference>
<keyword evidence="3" id="KW-0663">Pyridoxal phosphate</keyword>
<dbReference type="EMBL" id="CP021920">
    <property type="protein sequence ID" value="ASB91032.1"/>
    <property type="molecule type" value="Genomic_DNA"/>
</dbReference>
<keyword evidence="5" id="KW-1185">Reference proteome</keyword>
<evidence type="ECO:0000313" key="4">
    <source>
        <dbReference type="EMBL" id="ASB91032.1"/>
    </source>
</evidence>
<dbReference type="PANTHER" id="PTHR11986">
    <property type="entry name" value="AMINOTRANSFERASE CLASS III"/>
    <property type="match status" value="1"/>
</dbReference>
<dbReference type="Gene3D" id="3.90.1150.10">
    <property type="entry name" value="Aspartate Aminotransferase, domain 1"/>
    <property type="match status" value="1"/>
</dbReference>
<gene>
    <name evidence="4" type="primary">gabT</name>
    <name evidence="4" type="ORF">S101395_04544</name>
</gene>
<dbReference type="Pfam" id="PF00202">
    <property type="entry name" value="Aminotran_3"/>
    <property type="match status" value="1"/>
</dbReference>
<dbReference type="Proteomes" id="UP000196877">
    <property type="component" value="Chromosome"/>
</dbReference>
<reference evidence="4 5" key="1">
    <citation type="submission" date="2017-06" db="EMBL/GenBank/DDBJ databases">
        <title>Genome sequence of Bacillus sonorensis strain SRCM101395.</title>
        <authorList>
            <person name="Cho S.H."/>
        </authorList>
    </citation>
    <scope>NUCLEOTIDE SEQUENCE [LARGE SCALE GENOMIC DNA]</scope>
    <source>
        <strain evidence="4 5">SRCM101395</strain>
    </source>
</reference>
<dbReference type="InterPro" id="IPR050103">
    <property type="entry name" value="Class-III_PLP-dep_AT"/>
</dbReference>
<sequence length="287" mass="31260">MSMTSKVKPYKFGFGPFAPEVYQAPFPYYYRKPQGMTDESYDETVIQAFDQFFVSTVAPETVACVVMEPVQGEGGFIIPSKRFVQHVADFCKRHGIVFVADEIQTGFARTGKYFAIEHFDVVPDLVTVSKSLAAGVPLSGVIGRAEMLDAAAPGELGGTYAGSPLGCAAALAVLDIIEEERLNKRSEEIGTAIEAQALAWRENYRQIGEVRRLGAMAAIEIVKDQDTREPDKAAAAAIAKYANEHGLLLLTAGINGNIIRFLTPLVITDELLHEGLGIIEEALERSR</sequence>
<evidence type="ECO:0000256" key="1">
    <source>
        <dbReference type="ARBA" id="ARBA00001933"/>
    </source>
</evidence>